<dbReference type="Pfam" id="PF13649">
    <property type="entry name" value="Methyltransf_25"/>
    <property type="match status" value="1"/>
</dbReference>
<keyword evidence="8" id="KW-1185">Reference proteome</keyword>
<dbReference type="InterPro" id="IPR029063">
    <property type="entry name" value="SAM-dependent_MTases_sf"/>
</dbReference>
<feature type="domain" description="Methyltransferase" evidence="6">
    <location>
        <begin position="98"/>
        <end position="198"/>
    </location>
</feature>
<proteinExistence type="inferred from homology"/>
<comment type="caution">
    <text evidence="7">The sequence shown here is derived from an EMBL/GenBank/DDBJ whole genome shotgun (WGS) entry which is preliminary data.</text>
</comment>
<dbReference type="InterPro" id="IPR051419">
    <property type="entry name" value="Lys/N-term_MeTrsfase_sf"/>
</dbReference>
<dbReference type="CDD" id="cd02440">
    <property type="entry name" value="AdoMet_MTases"/>
    <property type="match status" value="1"/>
</dbReference>
<evidence type="ECO:0000256" key="5">
    <source>
        <dbReference type="SAM" id="MobiDB-lite"/>
    </source>
</evidence>
<feature type="region of interest" description="Disordered" evidence="5">
    <location>
        <begin position="1"/>
        <end position="35"/>
    </location>
</feature>
<evidence type="ECO:0000256" key="3">
    <source>
        <dbReference type="ARBA" id="ARBA00022679"/>
    </source>
</evidence>
<name>A0ABR0UKI4_REHGL</name>
<dbReference type="SUPFAM" id="SSF53335">
    <property type="entry name" value="S-adenosyl-L-methionine-dependent methyltransferases"/>
    <property type="match status" value="2"/>
</dbReference>
<dbReference type="Pfam" id="PF01564">
    <property type="entry name" value="Spermine_synth"/>
    <property type="match status" value="1"/>
</dbReference>
<evidence type="ECO:0000313" key="7">
    <source>
        <dbReference type="EMBL" id="KAK6122872.1"/>
    </source>
</evidence>
<dbReference type="Gene3D" id="3.40.50.150">
    <property type="entry name" value="Vaccinia Virus protein VP39"/>
    <property type="match status" value="2"/>
</dbReference>
<evidence type="ECO:0000259" key="6">
    <source>
        <dbReference type="Pfam" id="PF13649"/>
    </source>
</evidence>
<evidence type="ECO:0000313" key="8">
    <source>
        <dbReference type="Proteomes" id="UP001318860"/>
    </source>
</evidence>
<organism evidence="7 8">
    <name type="scientific">Rehmannia glutinosa</name>
    <name type="common">Chinese foxglove</name>
    <dbReference type="NCBI Taxonomy" id="99300"/>
    <lineage>
        <taxon>Eukaryota</taxon>
        <taxon>Viridiplantae</taxon>
        <taxon>Streptophyta</taxon>
        <taxon>Embryophyta</taxon>
        <taxon>Tracheophyta</taxon>
        <taxon>Spermatophyta</taxon>
        <taxon>Magnoliopsida</taxon>
        <taxon>eudicotyledons</taxon>
        <taxon>Gunneridae</taxon>
        <taxon>Pentapetalae</taxon>
        <taxon>asterids</taxon>
        <taxon>lamiids</taxon>
        <taxon>Lamiales</taxon>
        <taxon>Orobanchaceae</taxon>
        <taxon>Rehmannieae</taxon>
        <taxon>Rehmannia</taxon>
    </lineage>
</organism>
<reference evidence="7 8" key="1">
    <citation type="journal article" date="2021" name="Comput. Struct. Biotechnol. J.">
        <title>De novo genome assembly of the potent medicinal plant Rehmannia glutinosa using nanopore technology.</title>
        <authorList>
            <person name="Ma L."/>
            <person name="Dong C."/>
            <person name="Song C."/>
            <person name="Wang X."/>
            <person name="Zheng X."/>
            <person name="Niu Y."/>
            <person name="Chen S."/>
            <person name="Feng W."/>
        </authorList>
    </citation>
    <scope>NUCLEOTIDE SEQUENCE [LARGE SCALE GENOMIC DNA]</scope>
    <source>
        <strain evidence="7">DH-2019</strain>
    </source>
</reference>
<evidence type="ECO:0000256" key="1">
    <source>
        <dbReference type="ARBA" id="ARBA00008361"/>
    </source>
</evidence>
<dbReference type="EMBL" id="JABTTQ020002628">
    <property type="protein sequence ID" value="KAK6122872.1"/>
    <property type="molecule type" value="Genomic_DNA"/>
</dbReference>
<keyword evidence="2" id="KW-0489">Methyltransferase</keyword>
<dbReference type="InterPro" id="IPR041698">
    <property type="entry name" value="Methyltransf_25"/>
</dbReference>
<dbReference type="PANTHER" id="PTHR12176">
    <property type="entry name" value="SAM-DEPENDENT METHYLTRANSFERASE SUPERFAMILY PROTEIN"/>
    <property type="match status" value="1"/>
</dbReference>
<dbReference type="Proteomes" id="UP001318860">
    <property type="component" value="Unassembled WGS sequence"/>
</dbReference>
<evidence type="ECO:0000256" key="4">
    <source>
        <dbReference type="ARBA" id="ARBA00023268"/>
    </source>
</evidence>
<evidence type="ECO:0000256" key="2">
    <source>
        <dbReference type="ARBA" id="ARBA00022603"/>
    </source>
</evidence>
<gene>
    <name evidence="7" type="ORF">DH2020_043398</name>
</gene>
<protein>
    <recommendedName>
        <fullName evidence="6">Methyltransferase domain-containing protein</fullName>
    </recommendedName>
</protein>
<keyword evidence="4" id="KW-0511">Multifunctional enzyme</keyword>
<comment type="similarity">
    <text evidence="1">Belongs to the methyltransferase superfamily.</text>
</comment>
<keyword evidence="3" id="KW-0808">Transferase</keyword>
<sequence length="788" mass="88605">MGETEKQPPKFTNVSSDSKGENREEQQTSHDIQSKEHWDQFYTTTSCDVYSELYAEWPQLQSLLTSQLLSPSSSSLQQSESATGAPPPSAVQSEEVIILVPGCGNSRLSEHLYDAGFTNITNVDFSEVVISYMLNRNIRERPRMKWHVMDMTSMKFENETFDAVVDKEGLDGLMDPNLGPRLGNLYLSQVKRLLKAGGKYICVTLAKHHVLALLFPKFRFGWRVNLYAIAHEPSSGDLHQQAFMVVAEKLCSTVVSQISLFPEEYSAEHQAAGLYKALESEKSIRTRYSNASDIFCPLEDLILGVKANFTQLEPGQIVKLSLGEFGVSRFSYDCILFDAQRDSGPFSHQFGLWVVGQNDYLEWILSLSDGLWVAVKMHKAARVLMVVIDSRHSNVDMNDILSDLNPLVRQLAPGDCDDGVEIPFKFEPDGNMTRQIVHQVKELLSIVSFNEKSRCLNILSASLEVLNFMESLESPPTALVTSALTGPIVVDDVTSKNTDPSIPAKNVTFRRLTIQSFVQSQAFYGEKDQLEFLRGSKESRKDLFLTHLGLMVLQFDQQLLLPSVKIIGISLIPLFQLNTVVIGLRAGLLPMFMNTCLPDLRIEVVELDPVILDVATNYFDFRESRRLKVHVTDAIKFVREKAESDAEGKHSSKVDILIVDVDSPNSTPGFTCPPAEFFEESFLLAVKKSLSEDGIFIINFISWSSAVKDTVYSRLKMVRTEVKVFSNLFVLQPEDDIFEVIFALKTGSPINEDEFSEDCDALARSLELEKQEWIQRIIVASKLIKPLR</sequence>
<accession>A0ABR0UKI4</accession>
<feature type="compositionally biased region" description="Basic and acidic residues" evidence="5">
    <location>
        <begin position="18"/>
        <end position="35"/>
    </location>
</feature>
<dbReference type="PANTHER" id="PTHR12176:SF78">
    <property type="entry name" value="EEF1A LYSINE AND N-TERMINAL METHYLTRANSFERASE"/>
    <property type="match status" value="1"/>
</dbReference>